<organism evidence="8 9">
    <name type="scientific">Spiribacter pallidus</name>
    <dbReference type="NCBI Taxonomy" id="1987936"/>
    <lineage>
        <taxon>Bacteria</taxon>
        <taxon>Pseudomonadati</taxon>
        <taxon>Pseudomonadota</taxon>
        <taxon>Gammaproteobacteria</taxon>
        <taxon>Chromatiales</taxon>
        <taxon>Ectothiorhodospiraceae</taxon>
        <taxon>Spiribacter</taxon>
    </lineage>
</organism>
<evidence type="ECO:0000256" key="5">
    <source>
        <dbReference type="ARBA" id="ARBA00023136"/>
    </source>
</evidence>
<keyword evidence="3 6" id="KW-0812">Transmembrane</keyword>
<evidence type="ECO:0000313" key="8">
    <source>
        <dbReference type="EMBL" id="MEX0469415.1"/>
    </source>
</evidence>
<keyword evidence="9" id="KW-1185">Reference proteome</keyword>
<dbReference type="Pfam" id="PF02706">
    <property type="entry name" value="Wzz"/>
    <property type="match status" value="1"/>
</dbReference>
<gene>
    <name evidence="8" type="ORF">V6X73_06730</name>
</gene>
<name>A0ABV3TFV1_9GAMM</name>
<keyword evidence="4 6" id="KW-1133">Transmembrane helix</keyword>
<evidence type="ECO:0000313" key="9">
    <source>
        <dbReference type="Proteomes" id="UP001556709"/>
    </source>
</evidence>
<protein>
    <submittedName>
        <fullName evidence="8">Wzz/FepE/Etk N-terminal domain-containing protein</fullName>
    </submittedName>
</protein>
<comment type="caution">
    <text evidence="8">The sequence shown here is derived from an EMBL/GenBank/DDBJ whole genome shotgun (WGS) entry which is preliminary data.</text>
</comment>
<evidence type="ECO:0000259" key="7">
    <source>
        <dbReference type="Pfam" id="PF02706"/>
    </source>
</evidence>
<evidence type="ECO:0000256" key="4">
    <source>
        <dbReference type="ARBA" id="ARBA00022989"/>
    </source>
</evidence>
<evidence type="ECO:0000256" key="1">
    <source>
        <dbReference type="ARBA" id="ARBA00004651"/>
    </source>
</evidence>
<feature type="transmembrane region" description="Helical" evidence="6">
    <location>
        <begin position="34"/>
        <end position="53"/>
    </location>
</feature>
<sequence length="57" mass="6475">MSSNDPRPPAPVQYYPDDEISLYELWDILQRRRMVVIITTAVIALASAVFALSREPV</sequence>
<dbReference type="Proteomes" id="UP001556709">
    <property type="component" value="Unassembled WGS sequence"/>
</dbReference>
<proteinExistence type="predicted"/>
<evidence type="ECO:0000256" key="6">
    <source>
        <dbReference type="SAM" id="Phobius"/>
    </source>
</evidence>
<feature type="domain" description="Polysaccharide chain length determinant N-terminal" evidence="7">
    <location>
        <begin position="18"/>
        <end position="56"/>
    </location>
</feature>
<accession>A0ABV3TFV1</accession>
<dbReference type="RefSeq" id="WP_367959271.1">
    <property type="nucleotide sequence ID" value="NZ_JBAKFK010000003.1"/>
</dbReference>
<keyword evidence="5 6" id="KW-0472">Membrane</keyword>
<dbReference type="InterPro" id="IPR003856">
    <property type="entry name" value="LPS_length_determ_N"/>
</dbReference>
<reference evidence="8 9" key="1">
    <citation type="submission" date="2024-02" db="EMBL/GenBank/DDBJ databases">
        <title>New especies of Spiribacter isolated from saline water.</title>
        <authorList>
            <person name="Leon M.J."/>
            <person name="De La Haba R."/>
            <person name="Sanchez-Porro C."/>
            <person name="Ventosa A."/>
        </authorList>
    </citation>
    <scope>NUCLEOTIDE SEQUENCE [LARGE SCALE GENOMIC DNA]</scope>
    <source>
        <strain evidence="9">ag22IC6-390</strain>
    </source>
</reference>
<keyword evidence="2" id="KW-1003">Cell membrane</keyword>
<dbReference type="EMBL" id="JBAKFM010000003">
    <property type="protein sequence ID" value="MEX0469415.1"/>
    <property type="molecule type" value="Genomic_DNA"/>
</dbReference>
<comment type="subcellular location">
    <subcellularLocation>
        <location evidence="1">Cell membrane</location>
        <topology evidence="1">Multi-pass membrane protein</topology>
    </subcellularLocation>
</comment>
<evidence type="ECO:0000256" key="3">
    <source>
        <dbReference type="ARBA" id="ARBA00022692"/>
    </source>
</evidence>
<evidence type="ECO:0000256" key="2">
    <source>
        <dbReference type="ARBA" id="ARBA00022475"/>
    </source>
</evidence>